<dbReference type="InterPro" id="IPR007844">
    <property type="entry name" value="AsmA"/>
</dbReference>
<accession>A0A0A8K2G7</accession>
<dbReference type="OrthoDB" id="5439561at2"/>
<dbReference type="STRING" id="1384459.GL4_0726"/>
<keyword evidence="2" id="KW-1133">Transmembrane helix</keyword>
<sequence>MQRHTSDKTRQRSRALVPVSRSLHPANVRLRGVELEGAAISQHPRRRAWRLGLKILGGVIAVYAIALASANILAPSGWVETRAVAWLKAHTGRDLVVNGTTRLLFLPTPHIDITDAVISAPNAPALKIAKLEIDLGFFELFGAPTSFERVVLIQPVLSLDAGGGLPDLSPIRGVGQTGDAKTERDFAIDELLIRDGTILLHSARRAAPHRFERVNATLTIPALTDPMAGRGHLNWKGKTVGFELELASPAAIAGQGAAQLQLAVEADTVSARYEGDIAMVPRVSGQGTLFAKTRSVRQFLAWLKGVSGAVPVTGEGEMQAAVAWTGDQADLSDIRFVQENARGEGSAKIALTGTRPRIEGSFVVDELNLGPVLALANRGSLAEIQAAAPLAFAAPRPATTSAGFATQVEQDIAPPPNPHAASNGPRLLKPGPGVVQPSLTISMPQEAIDQVLATAAVPQSNEPLFDADVDLDIRRAQLDGVQIGPSAVSIDFANGTLAATLWHMAFYGGSGRGTLTAALADSVPSFAGDLRLEDVDTRSLLKDAFGTERIGGKGKLTLNVSGIGGDWEEMALSLMGNGAFAIADGVVDGMSAPALVSALEAGKLDLRLEPAATMPFSLLAGSFDINHGLASTQNLRLRSPSANIDADGVVNLPRDSLDLVVNPGPVEKTQGGGVASTAEHLPPLRIAGPLTNPRIGIGGNPLVAGGGETATEIVIPGVALNDKRGIRRRTQITSGAAAGQNPQPSALAPSFSVAPADNDGSPPLRMQSLR</sequence>
<dbReference type="EMBL" id="AP014648">
    <property type="protein sequence ID" value="BAQ16189.1"/>
    <property type="molecule type" value="Genomic_DNA"/>
</dbReference>
<reference evidence="4 5" key="1">
    <citation type="submission" date="2014-09" db="EMBL/GenBank/DDBJ databases">
        <title>Genome sequencing of Methyloceanibacter caenitepidi Gela4.</title>
        <authorList>
            <person name="Takeuchi M."/>
            <person name="Susumu S."/>
            <person name="Kamagata Y."/>
            <person name="Oshima K."/>
            <person name="Hattori M."/>
            <person name="Iwasaki W."/>
        </authorList>
    </citation>
    <scope>NUCLEOTIDE SEQUENCE [LARGE SCALE GENOMIC DNA]</scope>
    <source>
        <strain evidence="4 5">Gela4</strain>
    </source>
</reference>
<name>A0A0A8K2G7_9HYPH</name>
<evidence type="ECO:0000313" key="5">
    <source>
        <dbReference type="Proteomes" id="UP000031643"/>
    </source>
</evidence>
<evidence type="ECO:0000256" key="1">
    <source>
        <dbReference type="SAM" id="MobiDB-lite"/>
    </source>
</evidence>
<feature type="domain" description="AsmA" evidence="3">
    <location>
        <begin position="465"/>
        <end position="634"/>
    </location>
</feature>
<keyword evidence="2" id="KW-0472">Membrane</keyword>
<dbReference type="AlphaFoldDB" id="A0A0A8K2G7"/>
<dbReference type="Proteomes" id="UP000031643">
    <property type="component" value="Chromosome"/>
</dbReference>
<organism evidence="4 5">
    <name type="scientific">Methyloceanibacter caenitepidi</name>
    <dbReference type="NCBI Taxonomy" id="1384459"/>
    <lineage>
        <taxon>Bacteria</taxon>
        <taxon>Pseudomonadati</taxon>
        <taxon>Pseudomonadota</taxon>
        <taxon>Alphaproteobacteria</taxon>
        <taxon>Hyphomicrobiales</taxon>
        <taxon>Hyphomicrobiaceae</taxon>
        <taxon>Methyloceanibacter</taxon>
    </lineage>
</organism>
<gene>
    <name evidence="4" type="ORF">GL4_0726</name>
</gene>
<keyword evidence="5" id="KW-1185">Reference proteome</keyword>
<dbReference type="GO" id="GO:0005886">
    <property type="term" value="C:plasma membrane"/>
    <property type="evidence" value="ECO:0007669"/>
    <property type="project" value="TreeGrafter"/>
</dbReference>
<dbReference type="KEGG" id="mcg:GL4_0726"/>
<dbReference type="GO" id="GO:0090313">
    <property type="term" value="P:regulation of protein targeting to membrane"/>
    <property type="evidence" value="ECO:0007669"/>
    <property type="project" value="TreeGrafter"/>
</dbReference>
<feature type="region of interest" description="Disordered" evidence="1">
    <location>
        <begin position="733"/>
        <end position="770"/>
    </location>
</feature>
<evidence type="ECO:0000313" key="4">
    <source>
        <dbReference type="EMBL" id="BAQ16189.1"/>
    </source>
</evidence>
<dbReference type="InterPro" id="IPR052894">
    <property type="entry name" value="AsmA-related"/>
</dbReference>
<evidence type="ECO:0000256" key="2">
    <source>
        <dbReference type="SAM" id="Phobius"/>
    </source>
</evidence>
<keyword evidence="2" id="KW-0812">Transmembrane</keyword>
<dbReference type="PANTHER" id="PTHR30441">
    <property type="entry name" value="DUF748 DOMAIN-CONTAINING PROTEIN"/>
    <property type="match status" value="1"/>
</dbReference>
<protein>
    <recommendedName>
        <fullName evidence="3">AsmA domain-containing protein</fullName>
    </recommendedName>
</protein>
<dbReference type="Pfam" id="PF05170">
    <property type="entry name" value="AsmA"/>
    <property type="match status" value="1"/>
</dbReference>
<dbReference type="HOGENOM" id="CLU_012870_1_0_5"/>
<feature type="transmembrane region" description="Helical" evidence="2">
    <location>
        <begin position="51"/>
        <end position="74"/>
    </location>
</feature>
<evidence type="ECO:0000259" key="3">
    <source>
        <dbReference type="Pfam" id="PF05170"/>
    </source>
</evidence>
<dbReference type="PANTHER" id="PTHR30441:SF4">
    <property type="entry name" value="PROTEIN ASMA"/>
    <property type="match status" value="1"/>
</dbReference>
<proteinExistence type="predicted"/>